<evidence type="ECO:0000313" key="9">
    <source>
        <dbReference type="EMBL" id="KAJ8353807.1"/>
    </source>
</evidence>
<organism evidence="9 10">
    <name type="scientific">Synaphobranchus kaupii</name>
    <name type="common">Kaup's arrowtooth eel</name>
    <dbReference type="NCBI Taxonomy" id="118154"/>
    <lineage>
        <taxon>Eukaryota</taxon>
        <taxon>Metazoa</taxon>
        <taxon>Chordata</taxon>
        <taxon>Craniata</taxon>
        <taxon>Vertebrata</taxon>
        <taxon>Euteleostomi</taxon>
        <taxon>Actinopterygii</taxon>
        <taxon>Neopterygii</taxon>
        <taxon>Teleostei</taxon>
        <taxon>Anguilliformes</taxon>
        <taxon>Synaphobranchidae</taxon>
        <taxon>Synaphobranchus</taxon>
    </lineage>
</organism>
<dbReference type="Pfam" id="PF01223">
    <property type="entry name" value="Endonuclease_NS"/>
    <property type="match status" value="1"/>
</dbReference>
<comment type="caution">
    <text evidence="9">The sequence shown here is derived from an EMBL/GenBank/DDBJ whole genome shotgun (WGS) entry which is preliminary data.</text>
</comment>
<evidence type="ECO:0000256" key="4">
    <source>
        <dbReference type="ARBA" id="ARBA00022801"/>
    </source>
</evidence>
<feature type="domain" description="SMB" evidence="8">
    <location>
        <begin position="49"/>
        <end position="92"/>
    </location>
</feature>
<dbReference type="InterPro" id="IPR036024">
    <property type="entry name" value="Somatomedin_B-like_dom_sf"/>
</dbReference>
<keyword evidence="2" id="KW-0964">Secreted</keyword>
<accession>A0A9Q1IUA5</accession>
<keyword evidence="3" id="KW-0479">Metal-binding</keyword>
<sequence length="867" mass="97413">MGFGKDISKKKKRIIIGVLAVSIVIIILGLGLGLGLGQGNCGNKELVDIPISCRQRCYQPYDDESPGCRCDTLCVNSSSCCYDFQDTCLQPTEQWECTKLRCGEKRILNSRCHCSDDCLGAGDCCTNFKRICQGETEWVDDTCEEMAASKCPAGFSRQPLLLISLDGFRAEYLSTWSQLVPVINKLKNCGTHAPYMQAVFPSLTFPNHYTIATGLFSESHGLIANSMYDPVFNASFSLSNSEKSNPRWYQGQPIWLTAMYQGLKSGTFFWPGSDVKVNGSFPDIFEDYNGKTPFEQRVFTVLKWLKLPEEKRPDFFTLYLEEPDKSGHNDGPVSGGVILAIQEVDRIIGQLMNGLKQMGLHQCINIIIVADHGMEDTSCERVESLQSMIGNIGDLYVYEGAFGRIRSRDTHLELDSAGLVANMTCTKPDQQIKPYLKPHLPKRFHYAVNRRIEDVSVMVNAGWLFARYKSSISYCAGGTHGYDNDIESMQAIFLGFGPKFLYKTQVDSFSNIELYNLMCDILEITPAPNNGSHGSMNHLLRKPVHTPSFPVEKTPPGQCPLLTLNPADQLGCSCPGPMEPVNMRLNLTSSEVLTSEKKHTLFGRPRMLRSDENYCLLYQHGYISAYSKTSLMPTWNSYTVDKPDSVTSLPEVISDCLRADVRIPGNSSSCDQYAAAGTLTHAFLYPPNLNRTDIEQYDGLLMSNVVPMYPEFKKIWDYFHTVLLMKYAWQYNGVNVVSGPVFDYNYDGNFDTQDQIQQFISGTLIPVPTHYFVVLSSCKNTSVPVGGCREEMQTVSFLLPHRATNSEVCNSQEAVSQWVEDLMWFHQCRVRDVELLTGLNFYQDSNRPIPELLRLKARPTAAIHRKN</sequence>
<dbReference type="InterPro" id="IPR044925">
    <property type="entry name" value="His-Me_finger_sf"/>
</dbReference>
<dbReference type="PANTHER" id="PTHR10151">
    <property type="entry name" value="ECTONUCLEOTIDE PYROPHOSPHATASE/PHOSPHODIESTERASE"/>
    <property type="match status" value="1"/>
</dbReference>
<dbReference type="GO" id="GO:0009143">
    <property type="term" value="P:nucleoside triphosphate catabolic process"/>
    <property type="evidence" value="ECO:0007669"/>
    <property type="project" value="TreeGrafter"/>
</dbReference>
<dbReference type="InterPro" id="IPR017850">
    <property type="entry name" value="Alkaline_phosphatase_core_sf"/>
</dbReference>
<dbReference type="PANTHER" id="PTHR10151:SF107">
    <property type="entry name" value="ECTONUCLEOTIDE PYROPHOSPHATASE_PHOSPHODIESTERASE FAMILY MEMBER 3"/>
    <property type="match status" value="1"/>
</dbReference>
<dbReference type="PROSITE" id="PS50958">
    <property type="entry name" value="SMB_2"/>
    <property type="match status" value="2"/>
</dbReference>
<evidence type="ECO:0000256" key="3">
    <source>
        <dbReference type="ARBA" id="ARBA00022723"/>
    </source>
</evidence>
<dbReference type="InterPro" id="IPR001212">
    <property type="entry name" value="Somatomedin_B_dom"/>
</dbReference>
<dbReference type="PROSITE" id="PS00524">
    <property type="entry name" value="SMB_1"/>
    <property type="match status" value="1"/>
</dbReference>
<dbReference type="InterPro" id="IPR020821">
    <property type="entry name" value="ENPP1-3/EXOG-like_nuc-like"/>
</dbReference>
<evidence type="ECO:0000256" key="2">
    <source>
        <dbReference type="ARBA" id="ARBA00022525"/>
    </source>
</evidence>
<keyword evidence="7" id="KW-0812">Transmembrane</keyword>
<keyword evidence="7" id="KW-1133">Transmembrane helix</keyword>
<dbReference type="SMART" id="SM00477">
    <property type="entry name" value="NUC"/>
    <property type="match status" value="1"/>
</dbReference>
<dbReference type="GO" id="GO:0003676">
    <property type="term" value="F:nucleic acid binding"/>
    <property type="evidence" value="ECO:0007669"/>
    <property type="project" value="InterPro"/>
</dbReference>
<dbReference type="Pfam" id="PF01663">
    <property type="entry name" value="Phosphodiest"/>
    <property type="match status" value="1"/>
</dbReference>
<dbReference type="CDD" id="cd00091">
    <property type="entry name" value="NUC"/>
    <property type="match status" value="1"/>
</dbReference>
<keyword evidence="7" id="KW-0472">Membrane</keyword>
<dbReference type="Gene3D" id="3.40.570.10">
    <property type="entry name" value="Extracellular Endonuclease, subunit A"/>
    <property type="match status" value="1"/>
</dbReference>
<comment type="subcellular location">
    <subcellularLocation>
        <location evidence="1">Secreted</location>
    </subcellularLocation>
</comment>
<dbReference type="FunFam" id="4.10.410.20:FF:000001">
    <property type="entry name" value="Ectonucleotide pyrophosphatase/phosphodiesterase family member 2"/>
    <property type="match status" value="1"/>
</dbReference>
<dbReference type="SMART" id="SM00892">
    <property type="entry name" value="Endonuclease_NS"/>
    <property type="match status" value="1"/>
</dbReference>
<dbReference type="Gene3D" id="4.10.410.20">
    <property type="match status" value="2"/>
</dbReference>
<dbReference type="Proteomes" id="UP001152622">
    <property type="component" value="Chromosome 7"/>
</dbReference>
<dbReference type="AlphaFoldDB" id="A0A9Q1IUA5"/>
<evidence type="ECO:0000313" key="10">
    <source>
        <dbReference type="Proteomes" id="UP001152622"/>
    </source>
</evidence>
<dbReference type="GO" id="GO:0047429">
    <property type="term" value="F:nucleoside triphosphate diphosphatase activity"/>
    <property type="evidence" value="ECO:0007669"/>
    <property type="project" value="TreeGrafter"/>
</dbReference>
<evidence type="ECO:0000256" key="1">
    <source>
        <dbReference type="ARBA" id="ARBA00004613"/>
    </source>
</evidence>
<keyword evidence="6" id="KW-0325">Glycoprotein</keyword>
<dbReference type="SUPFAM" id="SSF53649">
    <property type="entry name" value="Alkaline phosphatase-like"/>
    <property type="match status" value="1"/>
</dbReference>
<name>A0A9Q1IUA5_SYNKA</name>
<dbReference type="InterPro" id="IPR044929">
    <property type="entry name" value="DNA/RNA_non-sp_Endonuclease_sf"/>
</dbReference>
<evidence type="ECO:0000259" key="8">
    <source>
        <dbReference type="PROSITE" id="PS50958"/>
    </source>
</evidence>
<dbReference type="InterPro" id="IPR001604">
    <property type="entry name" value="Endo_G_ENPP1-like_dom"/>
</dbReference>
<gene>
    <name evidence="9" type="ORF">SKAU_G00213740</name>
</gene>
<dbReference type="SMART" id="SM00201">
    <property type="entry name" value="SO"/>
    <property type="match status" value="2"/>
</dbReference>
<evidence type="ECO:0000256" key="5">
    <source>
        <dbReference type="ARBA" id="ARBA00023157"/>
    </source>
</evidence>
<dbReference type="Gene3D" id="3.40.720.10">
    <property type="entry name" value="Alkaline Phosphatase, subunit A"/>
    <property type="match status" value="1"/>
</dbReference>
<feature type="domain" description="SMB" evidence="8">
    <location>
        <begin position="93"/>
        <end position="137"/>
    </location>
</feature>
<dbReference type="SUPFAM" id="SSF90188">
    <property type="entry name" value="Somatomedin B domain"/>
    <property type="match status" value="2"/>
</dbReference>
<dbReference type="SUPFAM" id="SSF54060">
    <property type="entry name" value="His-Me finger endonucleases"/>
    <property type="match status" value="1"/>
</dbReference>
<reference evidence="9" key="1">
    <citation type="journal article" date="2023" name="Science">
        <title>Genome structures resolve the early diversification of teleost fishes.</title>
        <authorList>
            <person name="Parey E."/>
            <person name="Louis A."/>
            <person name="Montfort J."/>
            <person name="Bouchez O."/>
            <person name="Roques C."/>
            <person name="Iampietro C."/>
            <person name="Lluch J."/>
            <person name="Castinel A."/>
            <person name="Donnadieu C."/>
            <person name="Desvignes T."/>
            <person name="Floi Bucao C."/>
            <person name="Jouanno E."/>
            <person name="Wen M."/>
            <person name="Mejri S."/>
            <person name="Dirks R."/>
            <person name="Jansen H."/>
            <person name="Henkel C."/>
            <person name="Chen W.J."/>
            <person name="Zahm M."/>
            <person name="Cabau C."/>
            <person name="Klopp C."/>
            <person name="Thompson A.W."/>
            <person name="Robinson-Rechavi M."/>
            <person name="Braasch I."/>
            <person name="Lecointre G."/>
            <person name="Bobe J."/>
            <person name="Postlethwait J.H."/>
            <person name="Berthelot C."/>
            <person name="Roest Crollius H."/>
            <person name="Guiguen Y."/>
        </authorList>
    </citation>
    <scope>NUCLEOTIDE SEQUENCE</scope>
    <source>
        <strain evidence="9">WJC10195</strain>
    </source>
</reference>
<dbReference type="OrthoDB" id="415411at2759"/>
<keyword evidence="5" id="KW-1015">Disulfide bond</keyword>
<dbReference type="GO" id="GO:0005576">
    <property type="term" value="C:extracellular region"/>
    <property type="evidence" value="ECO:0007669"/>
    <property type="project" value="UniProtKB-SubCell"/>
</dbReference>
<dbReference type="CDD" id="cd16018">
    <property type="entry name" value="Enpp"/>
    <property type="match status" value="1"/>
</dbReference>
<dbReference type="Pfam" id="PF01033">
    <property type="entry name" value="Somatomedin_B"/>
    <property type="match status" value="2"/>
</dbReference>
<dbReference type="GO" id="GO:0046872">
    <property type="term" value="F:metal ion binding"/>
    <property type="evidence" value="ECO:0007669"/>
    <property type="project" value="UniProtKB-KW"/>
</dbReference>
<evidence type="ECO:0000256" key="7">
    <source>
        <dbReference type="SAM" id="Phobius"/>
    </source>
</evidence>
<proteinExistence type="predicted"/>
<keyword evidence="10" id="KW-1185">Reference proteome</keyword>
<protein>
    <recommendedName>
        <fullName evidence="8">SMB domain-containing protein</fullName>
    </recommendedName>
</protein>
<keyword evidence="4" id="KW-0378">Hydrolase</keyword>
<evidence type="ECO:0000256" key="6">
    <source>
        <dbReference type="ARBA" id="ARBA00023180"/>
    </source>
</evidence>
<dbReference type="InterPro" id="IPR002591">
    <property type="entry name" value="Phosphodiest/P_Trfase"/>
</dbReference>
<dbReference type="EMBL" id="JAINUF010000007">
    <property type="protein sequence ID" value="KAJ8353807.1"/>
    <property type="molecule type" value="Genomic_DNA"/>
</dbReference>
<feature type="transmembrane region" description="Helical" evidence="7">
    <location>
        <begin position="14"/>
        <end position="36"/>
    </location>
</feature>